<dbReference type="SUPFAM" id="SSF54427">
    <property type="entry name" value="NTF2-like"/>
    <property type="match status" value="1"/>
</dbReference>
<sequence length="206" mass="23987">MEYPDHAVNDRRLIEELVYKWALARDSDDWEALSQCFHTDADIKISWIRATAETFIARSREMAANRASGMHMKHHITNNWVEVNGNRGFSRCNAVLLIRDQAEGVWFDFEGHFRFFDRLEKRDGRWGIVNRTAVYDKDLLNPMSSADQPLEAWSEAALARFPQEAKFLYWWFANKGIECDRALITAYSDAEKQLLSSCKSWLGESN</sequence>
<evidence type="ECO:0000259" key="1">
    <source>
        <dbReference type="Pfam" id="PF13577"/>
    </source>
</evidence>
<organism evidence="2 3">
    <name type="scientific">Pseudomaricurvus hydrocarbonicus</name>
    <dbReference type="NCBI Taxonomy" id="1470433"/>
    <lineage>
        <taxon>Bacteria</taxon>
        <taxon>Pseudomonadati</taxon>
        <taxon>Pseudomonadota</taxon>
        <taxon>Gammaproteobacteria</taxon>
        <taxon>Cellvibrionales</taxon>
        <taxon>Cellvibrionaceae</taxon>
        <taxon>Pseudomaricurvus</taxon>
    </lineage>
</organism>
<dbReference type="Proteomes" id="UP000787472">
    <property type="component" value="Unassembled WGS sequence"/>
</dbReference>
<dbReference type="Pfam" id="PF13577">
    <property type="entry name" value="SnoaL_4"/>
    <property type="match status" value="1"/>
</dbReference>
<accession>A0A9E5JWH5</accession>
<protein>
    <submittedName>
        <fullName evidence="2">Nuclear transport factor 2 family protein</fullName>
    </submittedName>
</protein>
<dbReference type="CDD" id="cd00531">
    <property type="entry name" value="NTF2_like"/>
    <property type="match status" value="1"/>
</dbReference>
<reference evidence="2" key="1">
    <citation type="submission" date="2020-03" db="EMBL/GenBank/DDBJ databases">
        <authorList>
            <person name="Guo F."/>
        </authorList>
    </citation>
    <scope>NUCLEOTIDE SEQUENCE</scope>
    <source>
        <strain evidence="2">JCM 30134</strain>
    </source>
</reference>
<evidence type="ECO:0000313" key="2">
    <source>
        <dbReference type="EMBL" id="NHO65805.1"/>
    </source>
</evidence>
<proteinExistence type="predicted"/>
<dbReference type="InterPro" id="IPR032710">
    <property type="entry name" value="NTF2-like_dom_sf"/>
</dbReference>
<feature type="domain" description="SnoaL-like" evidence="1">
    <location>
        <begin position="8"/>
        <end position="132"/>
    </location>
</feature>
<name>A0A9E5JWH5_9GAMM</name>
<keyword evidence="3" id="KW-1185">Reference proteome</keyword>
<evidence type="ECO:0000313" key="3">
    <source>
        <dbReference type="Proteomes" id="UP000787472"/>
    </source>
</evidence>
<dbReference type="RefSeq" id="WP_167185395.1">
    <property type="nucleotide sequence ID" value="NZ_JAAONZ010000005.1"/>
</dbReference>
<comment type="caution">
    <text evidence="2">The sequence shown here is derived from an EMBL/GenBank/DDBJ whole genome shotgun (WGS) entry which is preliminary data.</text>
</comment>
<dbReference type="EMBL" id="JAAONZ010000005">
    <property type="protein sequence ID" value="NHO65805.1"/>
    <property type="molecule type" value="Genomic_DNA"/>
</dbReference>
<dbReference type="Gene3D" id="3.10.450.50">
    <property type="match status" value="1"/>
</dbReference>
<dbReference type="InterPro" id="IPR037401">
    <property type="entry name" value="SnoaL-like"/>
</dbReference>
<dbReference type="AlphaFoldDB" id="A0A9E5JWH5"/>
<gene>
    <name evidence="2" type="ORF">G8770_09650</name>
</gene>